<dbReference type="PANTHER" id="PTHR31480">
    <property type="entry name" value="BIFUNCTIONAL LYCOPENE CYCLASE/PHYTOENE SYNTHASE"/>
    <property type="match status" value="1"/>
</dbReference>
<proteinExistence type="predicted"/>
<reference evidence="2 3" key="1">
    <citation type="submission" date="2013-08" db="EMBL/GenBank/DDBJ databases">
        <title>Genome sequencing of Cellulomonas carbonis T26.</title>
        <authorList>
            <person name="Chen F."/>
            <person name="Li Y."/>
            <person name="Wang G."/>
        </authorList>
    </citation>
    <scope>NUCLEOTIDE SEQUENCE [LARGE SCALE GENOMIC DNA]</scope>
    <source>
        <strain evidence="2 3">T26</strain>
    </source>
</reference>
<dbReference type="InterPro" id="IPR044843">
    <property type="entry name" value="Trans_IPPS_bact-type"/>
</dbReference>
<dbReference type="SUPFAM" id="SSF48576">
    <property type="entry name" value="Terpenoid synthases"/>
    <property type="match status" value="1"/>
</dbReference>
<accession>A0A0A0BNW6</accession>
<dbReference type="SFLD" id="SFLDG01212">
    <property type="entry name" value="Phytoene_synthase_like"/>
    <property type="match status" value="1"/>
</dbReference>
<dbReference type="RefSeq" id="WP_043608300.1">
    <property type="nucleotide sequence ID" value="NZ_AXCY01000084.1"/>
</dbReference>
<dbReference type="OrthoDB" id="9807580at2"/>
<dbReference type="SFLD" id="SFLDS00005">
    <property type="entry name" value="Isoprenoid_Synthase_Type_I"/>
    <property type="match status" value="1"/>
</dbReference>
<reference evidence="2 3" key="2">
    <citation type="journal article" date="2015" name="Stand. Genomic Sci.">
        <title>Draft genome sequence of Cellulomonas carbonis T26(T) and comparative analysis of six Cellulomonas genomes.</title>
        <authorList>
            <person name="Zhuang W."/>
            <person name="Zhang S."/>
            <person name="Xia X."/>
            <person name="Wang G."/>
        </authorList>
    </citation>
    <scope>NUCLEOTIDE SEQUENCE [LARGE SCALE GENOMIC DNA]</scope>
    <source>
        <strain evidence="2 3">T26</strain>
    </source>
</reference>
<dbReference type="Gene3D" id="1.10.600.10">
    <property type="entry name" value="Farnesyl Diphosphate Synthase"/>
    <property type="match status" value="1"/>
</dbReference>
<gene>
    <name evidence="2" type="ORF">N868_01145</name>
</gene>
<feature type="coiled-coil region" evidence="1">
    <location>
        <begin position="60"/>
        <end position="87"/>
    </location>
</feature>
<evidence type="ECO:0000313" key="2">
    <source>
        <dbReference type="EMBL" id="KGM09651.1"/>
    </source>
</evidence>
<dbReference type="SFLD" id="SFLDG01018">
    <property type="entry name" value="Squalene/Phytoene_Synthase_Lik"/>
    <property type="match status" value="1"/>
</dbReference>
<dbReference type="Pfam" id="PF00494">
    <property type="entry name" value="SQS_PSY"/>
    <property type="match status" value="1"/>
</dbReference>
<protein>
    <submittedName>
        <fullName evidence="2">Phytoene synthase</fullName>
    </submittedName>
</protein>
<sequence length="291" mass="31614">MRSRLSLYDAVAEGAADLVVREYSTSFGLATRLLPAAQRSEIRNVYALVRLADEVVDGATDEAGGDVASARERLDALERETESAMASGYSTNVLVHAFALTARRSGISTDLTRPFFASMRMDLDTSVHDEDSFRRYVYGSAEVVGLMCLRVFLRAEPAARRDERYAELAPGAQALGAAFQKINFLRDIADDSDRLGRSYFVGVDPHHVTEADKAAVLDDIAADLRVARAAIDRLPPGAARAVAVACELFAELTRRLGATPAEDLMHTRVSVPTTAKVRVTARALRGRVGVR</sequence>
<keyword evidence="1" id="KW-0175">Coiled coil</keyword>
<dbReference type="EMBL" id="AXCY01000084">
    <property type="protein sequence ID" value="KGM09651.1"/>
    <property type="molecule type" value="Genomic_DNA"/>
</dbReference>
<dbReference type="InterPro" id="IPR008949">
    <property type="entry name" value="Isoprenoid_synthase_dom_sf"/>
</dbReference>
<name>A0A0A0BNW6_9CELL</name>
<dbReference type="GO" id="GO:0004311">
    <property type="term" value="F:geranylgeranyl diphosphate synthase activity"/>
    <property type="evidence" value="ECO:0007669"/>
    <property type="project" value="InterPro"/>
</dbReference>
<dbReference type="Proteomes" id="UP000029839">
    <property type="component" value="Unassembled WGS sequence"/>
</dbReference>
<dbReference type="InterPro" id="IPR002060">
    <property type="entry name" value="Squ/phyt_synthse"/>
</dbReference>
<keyword evidence="3" id="KW-1185">Reference proteome</keyword>
<organism evidence="2 3">
    <name type="scientific">Cellulomonas carbonis T26</name>
    <dbReference type="NCBI Taxonomy" id="947969"/>
    <lineage>
        <taxon>Bacteria</taxon>
        <taxon>Bacillati</taxon>
        <taxon>Actinomycetota</taxon>
        <taxon>Actinomycetes</taxon>
        <taxon>Micrococcales</taxon>
        <taxon>Cellulomonadaceae</taxon>
        <taxon>Cellulomonas</taxon>
    </lineage>
</organism>
<evidence type="ECO:0000313" key="3">
    <source>
        <dbReference type="Proteomes" id="UP000029839"/>
    </source>
</evidence>
<dbReference type="AlphaFoldDB" id="A0A0A0BNW6"/>
<comment type="caution">
    <text evidence="2">The sequence shown here is derived from an EMBL/GenBank/DDBJ whole genome shotgun (WGS) entry which is preliminary data.</text>
</comment>
<evidence type="ECO:0000256" key="1">
    <source>
        <dbReference type="SAM" id="Coils"/>
    </source>
</evidence>